<comment type="caution">
    <text evidence="6">The sequence shown here is derived from an EMBL/GenBank/DDBJ whole genome shotgun (WGS) entry which is preliminary data.</text>
</comment>
<evidence type="ECO:0000313" key="7">
    <source>
        <dbReference type="Proteomes" id="UP000448943"/>
    </source>
</evidence>
<dbReference type="RefSeq" id="WP_160645758.1">
    <property type="nucleotide sequence ID" value="NZ_SIJB01000019.1"/>
</dbReference>
<evidence type="ECO:0000313" key="6">
    <source>
        <dbReference type="EMBL" id="NBI28957.1"/>
    </source>
</evidence>
<feature type="transmembrane region" description="Helical" evidence="5">
    <location>
        <begin position="62"/>
        <end position="84"/>
    </location>
</feature>
<dbReference type="PANTHER" id="PTHR39157">
    <property type="entry name" value="INTEGRAL MEMBRANE PROTEIN-RELATED"/>
    <property type="match status" value="1"/>
</dbReference>
<gene>
    <name evidence="6" type="ORF">ERL59_08290</name>
</gene>
<keyword evidence="7" id="KW-1185">Reference proteome</keyword>
<keyword evidence="4 5" id="KW-0472">Membrane</keyword>
<dbReference type="Proteomes" id="UP000448943">
    <property type="component" value="Unassembled WGS sequence"/>
</dbReference>
<proteinExistence type="predicted"/>
<evidence type="ECO:0000256" key="4">
    <source>
        <dbReference type="ARBA" id="ARBA00023136"/>
    </source>
</evidence>
<evidence type="ECO:0000256" key="2">
    <source>
        <dbReference type="ARBA" id="ARBA00022692"/>
    </source>
</evidence>
<evidence type="ECO:0000256" key="3">
    <source>
        <dbReference type="ARBA" id="ARBA00022989"/>
    </source>
</evidence>
<feature type="transmembrane region" description="Helical" evidence="5">
    <location>
        <begin position="91"/>
        <end position="113"/>
    </location>
</feature>
<dbReference type="GO" id="GO:0016020">
    <property type="term" value="C:membrane"/>
    <property type="evidence" value="ECO:0007669"/>
    <property type="project" value="UniProtKB-SubCell"/>
</dbReference>
<keyword evidence="3 5" id="KW-1133">Transmembrane helix</keyword>
<dbReference type="AlphaFoldDB" id="A0A6N9Q0W1"/>
<sequence>MFVKFLRNNIYASIVFLFFRLYLGWEWLTAGWDKINGDFDASGYLKGAVGKATGEHPAVQTWWANFLEGFAIPNVGLFNFLVAWGEFLVGLALLLGIFTTFAALMGIVMNFAFLLSGTTSTNPQMVILTIFILVAGANAGKIGLDYYVVPYVRNLFKRNRTVDTSYIEK</sequence>
<keyword evidence="2 5" id="KW-0812">Transmembrane</keyword>
<dbReference type="OrthoDB" id="26941at2"/>
<dbReference type="PANTHER" id="PTHR39157:SF1">
    <property type="entry name" value="DOXX FAMILY PROTEIN"/>
    <property type="match status" value="1"/>
</dbReference>
<evidence type="ECO:0000256" key="5">
    <source>
        <dbReference type="SAM" id="Phobius"/>
    </source>
</evidence>
<comment type="subcellular location">
    <subcellularLocation>
        <location evidence="1">Membrane</location>
        <topology evidence="1">Multi-pass membrane protein</topology>
    </subcellularLocation>
</comment>
<dbReference type="EMBL" id="SIJB01000019">
    <property type="protein sequence ID" value="NBI28957.1"/>
    <property type="molecule type" value="Genomic_DNA"/>
</dbReference>
<dbReference type="InterPro" id="IPR032808">
    <property type="entry name" value="DoxX"/>
</dbReference>
<name>A0A6N9Q0W1_9BACL</name>
<organism evidence="6 7">
    <name type="scientific">Chengkuizengella marina</name>
    <dbReference type="NCBI Taxonomy" id="2507566"/>
    <lineage>
        <taxon>Bacteria</taxon>
        <taxon>Bacillati</taxon>
        <taxon>Bacillota</taxon>
        <taxon>Bacilli</taxon>
        <taxon>Bacillales</taxon>
        <taxon>Paenibacillaceae</taxon>
        <taxon>Chengkuizengella</taxon>
    </lineage>
</organism>
<feature type="transmembrane region" description="Helical" evidence="5">
    <location>
        <begin position="125"/>
        <end position="149"/>
    </location>
</feature>
<reference evidence="6 7" key="1">
    <citation type="submission" date="2019-01" db="EMBL/GenBank/DDBJ databases">
        <title>Chengkuizengella sp. nov., isolated from deep-sea sediment of East Pacific Ocean.</title>
        <authorList>
            <person name="Yang J."/>
            <person name="Lai Q."/>
            <person name="Shao Z."/>
        </authorList>
    </citation>
    <scope>NUCLEOTIDE SEQUENCE [LARGE SCALE GENOMIC DNA]</scope>
    <source>
        <strain evidence="6 7">YPA3-1-1</strain>
    </source>
</reference>
<accession>A0A6N9Q0W1</accession>
<dbReference type="Pfam" id="PF07681">
    <property type="entry name" value="DoxX"/>
    <property type="match status" value="1"/>
</dbReference>
<feature type="transmembrane region" description="Helical" evidence="5">
    <location>
        <begin position="9"/>
        <end position="28"/>
    </location>
</feature>
<evidence type="ECO:0000256" key="1">
    <source>
        <dbReference type="ARBA" id="ARBA00004141"/>
    </source>
</evidence>
<protein>
    <submittedName>
        <fullName evidence="6">DoxX family protein</fullName>
    </submittedName>
</protein>